<reference evidence="4" key="5">
    <citation type="submission" date="2023-03" db="EMBL/GenBank/DDBJ databases">
        <authorList>
            <person name="Shen W."/>
            <person name="Cai J."/>
        </authorList>
    </citation>
    <scope>NUCLEOTIDE SEQUENCE</scope>
    <source>
        <strain evidence="4">B245-2</strain>
    </source>
</reference>
<reference evidence="7" key="3">
    <citation type="journal article" date="2018" name="BMC Genomics">
        <title>Whole genome sequencing and function prediction of 133 gut anaerobes isolated from chicken caecum in pure cultures.</title>
        <authorList>
            <person name="Medvecky M."/>
            <person name="Cejkova D."/>
            <person name="Polansky O."/>
            <person name="Karasova D."/>
            <person name="Kubasova T."/>
            <person name="Cizek A."/>
            <person name="Rychlik I."/>
        </authorList>
    </citation>
    <scope>NUCLEOTIDE SEQUENCE</scope>
    <source>
        <strain evidence="7">An144</strain>
    </source>
</reference>
<dbReference type="EMBL" id="JABAFV010000013">
    <property type="protein sequence ID" value="NME50222.1"/>
    <property type="molecule type" value="Genomic_DNA"/>
</dbReference>
<evidence type="ECO:0000256" key="2">
    <source>
        <dbReference type="ARBA" id="ARBA00044777"/>
    </source>
</evidence>
<dbReference type="EMBL" id="NFLC01000004">
    <property type="protein sequence ID" value="OUQ11240.1"/>
    <property type="molecule type" value="Genomic_DNA"/>
</dbReference>
<dbReference type="Pfam" id="PF02616">
    <property type="entry name" value="SMC_ScpA"/>
    <property type="match status" value="1"/>
</dbReference>
<comment type="subcellular location">
    <subcellularLocation>
        <location evidence="3">Cytoplasm</location>
    </subcellularLocation>
    <text evidence="3">Associated with two foci at the outer edges of the nucleoid region in young cells, and at four foci within both cell halves in older cells.</text>
</comment>
<dbReference type="EMBL" id="JAXOGL010000001">
    <property type="protein sequence ID" value="MDZ5596855.1"/>
    <property type="molecule type" value="Genomic_DNA"/>
</dbReference>
<dbReference type="PANTHER" id="PTHR33969:SF2">
    <property type="entry name" value="SEGREGATION AND CONDENSATION PROTEIN A"/>
    <property type="match status" value="1"/>
</dbReference>
<keyword evidence="3" id="KW-0131">Cell cycle</keyword>
<comment type="similarity">
    <text evidence="3">Belongs to the ScpA family.</text>
</comment>
<comment type="subunit">
    <text evidence="3">Component of a cohesin-like complex composed of ScpA, ScpB and the Smc homodimer, in which ScpA and ScpB bind to the head domain of Smc. The presence of the three proteins is required for the association of the complex with DNA.</text>
</comment>
<dbReference type="Gene3D" id="6.10.250.2410">
    <property type="match status" value="1"/>
</dbReference>
<evidence type="ECO:0000256" key="1">
    <source>
        <dbReference type="ARBA" id="ARBA00022829"/>
    </source>
</evidence>
<dbReference type="Gene3D" id="1.10.10.580">
    <property type="entry name" value="Structural maintenance of chromosome 1. Chain E"/>
    <property type="match status" value="1"/>
</dbReference>
<evidence type="ECO:0000313" key="9">
    <source>
        <dbReference type="Proteomes" id="UP000196074"/>
    </source>
</evidence>
<evidence type="ECO:0000313" key="5">
    <source>
        <dbReference type="EMBL" id="MDZ5596855.1"/>
    </source>
</evidence>
<keyword evidence="1 3" id="KW-0159">Chromosome partition</keyword>
<dbReference type="GO" id="GO:0007059">
    <property type="term" value="P:chromosome segregation"/>
    <property type="evidence" value="ECO:0007669"/>
    <property type="project" value="UniProtKB-UniRule"/>
</dbReference>
<reference evidence="9" key="1">
    <citation type="submission" date="2017-04" db="EMBL/GenBank/DDBJ databases">
        <title>Function of individual gut microbiota members based on whole genome sequencing of pure cultures obtained from chicken caecum.</title>
        <authorList>
            <person name="Medvecky M."/>
            <person name="Cejkova D."/>
            <person name="Polansky O."/>
            <person name="Karasova D."/>
            <person name="Kubasova T."/>
            <person name="Cizek A."/>
            <person name="Rychlik I."/>
        </authorList>
    </citation>
    <scope>NUCLEOTIDE SEQUENCE [LARGE SCALE GENOMIC DNA]</scope>
    <source>
        <strain evidence="9">An144</strain>
    </source>
</reference>
<dbReference type="PANTHER" id="PTHR33969">
    <property type="entry name" value="SEGREGATION AND CONDENSATION PROTEIN A"/>
    <property type="match status" value="1"/>
</dbReference>
<evidence type="ECO:0000313" key="7">
    <source>
        <dbReference type="EMBL" id="OUQ11240.1"/>
    </source>
</evidence>
<proteinExistence type="inferred from homology"/>
<comment type="caution">
    <text evidence="7">The sequence shown here is derived from an EMBL/GenBank/DDBJ whole genome shotgun (WGS) entry which is preliminary data.</text>
</comment>
<dbReference type="InterPro" id="IPR023093">
    <property type="entry name" value="ScpA-like_C"/>
</dbReference>
<protein>
    <recommendedName>
        <fullName evidence="2 3">Segregation and condensation protein A</fullName>
    </recommendedName>
</protein>
<evidence type="ECO:0000313" key="4">
    <source>
        <dbReference type="EMBL" id="MDT2796193.1"/>
    </source>
</evidence>
<organism evidence="7 9">
    <name type="scientific">Enterococcus cecorum</name>
    <dbReference type="NCBI Taxonomy" id="44008"/>
    <lineage>
        <taxon>Bacteria</taxon>
        <taxon>Bacillati</taxon>
        <taxon>Bacillota</taxon>
        <taxon>Bacilli</taxon>
        <taxon>Lactobacillales</taxon>
        <taxon>Enterococcaceae</taxon>
        <taxon>Enterococcus</taxon>
    </lineage>
</organism>
<dbReference type="Proteomes" id="UP001255696">
    <property type="component" value="Unassembled WGS sequence"/>
</dbReference>
<name>A0A1Y4R1P4_9ENTE</name>
<accession>A0A1Y4R1P4</accession>
<dbReference type="Proteomes" id="UP000196503">
    <property type="component" value="Unassembled WGS sequence"/>
</dbReference>
<evidence type="ECO:0000313" key="8">
    <source>
        <dbReference type="EMBL" id="OUZ18808.1"/>
    </source>
</evidence>
<dbReference type="AlphaFoldDB" id="A0A1Y4R1P4"/>
<dbReference type="InterPro" id="IPR003768">
    <property type="entry name" value="ScpA"/>
</dbReference>
<gene>
    <name evidence="3" type="primary">scpA</name>
    <name evidence="8" type="ORF">A5869_000456</name>
    <name evidence="7" type="ORF">B5E88_03315</name>
    <name evidence="6" type="ORF">HF857_08315</name>
    <name evidence="4" type="ORF">P7H47_02745</name>
    <name evidence="5" type="ORF">U1294_01190</name>
</gene>
<evidence type="ECO:0000313" key="6">
    <source>
        <dbReference type="EMBL" id="NME50222.1"/>
    </source>
</evidence>
<evidence type="ECO:0000313" key="11">
    <source>
        <dbReference type="Proteomes" id="UP000588071"/>
    </source>
</evidence>
<sequence>MELQFKLEGFEGPLDLLLHLINKLEIDIYDIPIAEITEQYLEYLHAMQTFELEIAGEYIVMAATLMAMKSKMLLPTQQVDFDEDSQYEEDPREALVEQLLEYRKYKYAAKELSKKAEERSQFYTKRPTDLQEYQQEVHLDLNQVNTIDLFLAFHHILEKQKRKMNVEATVVADEFSIEDKMVEIQERLLKVPIKQGVTLDSLLTTYNRSEIVITFMALLELLKHQQIKVQQAASYEPLYLYRVEEV</sequence>
<keyword evidence="3" id="KW-0963">Cytoplasm</keyword>
<dbReference type="Proteomes" id="UP000196074">
    <property type="component" value="Unassembled WGS sequence"/>
</dbReference>
<reference evidence="8 10" key="2">
    <citation type="submission" date="2017-05" db="EMBL/GenBank/DDBJ databases">
        <title>The Genome Sequence of Enterococcus faecium 2D5_DIV0622.</title>
        <authorList>
            <consortium name="The Broad Institute Genomics Platform"/>
            <consortium name="The Broad Institute Genomic Center for Infectious Diseases"/>
            <person name="Earl A."/>
            <person name="Manson A."/>
            <person name="Schwartman J."/>
            <person name="Gilmore M."/>
            <person name="Abouelleil A."/>
            <person name="Cao P."/>
            <person name="Chapman S."/>
            <person name="Cusick C."/>
            <person name="Shea T."/>
            <person name="Young S."/>
            <person name="Neafsey D."/>
            <person name="Nusbaum C."/>
            <person name="Birren B."/>
        </authorList>
    </citation>
    <scope>NUCLEOTIDE SEQUENCE [LARGE SCALE GENOMIC DNA]</scope>
    <source>
        <strain evidence="8 10">2D5_DIV0622</strain>
    </source>
</reference>
<dbReference type="EMBL" id="JARQBI010000004">
    <property type="protein sequence ID" value="MDT2796193.1"/>
    <property type="molecule type" value="Genomic_DNA"/>
</dbReference>
<keyword evidence="3" id="KW-0132">Cell division</keyword>
<dbReference type="GO" id="GO:0006260">
    <property type="term" value="P:DNA replication"/>
    <property type="evidence" value="ECO:0007669"/>
    <property type="project" value="UniProtKB-UniRule"/>
</dbReference>
<reference evidence="6 11" key="4">
    <citation type="submission" date="2020-04" db="EMBL/GenBank/DDBJ databases">
        <authorList>
            <person name="Hitch T.C.A."/>
            <person name="Wylensek D."/>
            <person name="Clavel T."/>
        </authorList>
    </citation>
    <scope>NUCLEOTIDE SEQUENCE [LARGE SCALE GENOMIC DNA]</scope>
    <source>
        <strain evidence="6 11">WCA-380-WT-3C</strain>
    </source>
</reference>
<evidence type="ECO:0000256" key="3">
    <source>
        <dbReference type="HAMAP-Rule" id="MF_01805"/>
    </source>
</evidence>
<dbReference type="Proteomes" id="UP001290582">
    <property type="component" value="Unassembled WGS sequence"/>
</dbReference>
<reference evidence="5" key="6">
    <citation type="submission" date="2023-12" db="EMBL/GenBank/DDBJ databases">
        <title>Molecular genomic analyses of Enterococcus cecorum from sepsis oubreaks in broilers.</title>
        <authorList>
            <person name="Rhoads D."/>
            <person name="Alrubaye A."/>
        </authorList>
    </citation>
    <scope>NUCLEOTIDE SEQUENCE</scope>
    <source>
        <strain evidence="5">1755</strain>
    </source>
</reference>
<dbReference type="GO" id="GO:0005737">
    <property type="term" value="C:cytoplasm"/>
    <property type="evidence" value="ECO:0007669"/>
    <property type="project" value="UniProtKB-SubCell"/>
</dbReference>
<evidence type="ECO:0000313" key="10">
    <source>
        <dbReference type="Proteomes" id="UP000196503"/>
    </source>
</evidence>
<dbReference type="GO" id="GO:0051301">
    <property type="term" value="P:cell division"/>
    <property type="evidence" value="ECO:0007669"/>
    <property type="project" value="UniProtKB-KW"/>
</dbReference>
<comment type="function">
    <text evidence="3">Participates in chromosomal partition during cell division. May act via the formation of a condensin-like complex containing Smc and ScpB that pull DNA away from mid-cell into both cell halves.</text>
</comment>
<dbReference type="HAMAP" id="MF_01805">
    <property type="entry name" value="ScpA"/>
    <property type="match status" value="1"/>
</dbReference>
<dbReference type="Proteomes" id="UP000588071">
    <property type="component" value="Unassembled WGS sequence"/>
</dbReference>
<dbReference type="EMBL" id="NIBL01000001">
    <property type="protein sequence ID" value="OUZ18808.1"/>
    <property type="molecule type" value="Genomic_DNA"/>
</dbReference>
<dbReference type="RefSeq" id="WP_047334046.1">
    <property type="nucleotide sequence ID" value="NZ_AP035890.1"/>
</dbReference>